<name>A0A9W7FJK6_9STRA</name>
<evidence type="ECO:0000256" key="1">
    <source>
        <dbReference type="SAM" id="SignalP"/>
    </source>
</evidence>
<feature type="signal peptide" evidence="1">
    <location>
        <begin position="1"/>
        <end position="25"/>
    </location>
</feature>
<evidence type="ECO:0000313" key="3">
    <source>
        <dbReference type="Proteomes" id="UP001165160"/>
    </source>
</evidence>
<comment type="caution">
    <text evidence="2">The sequence shown here is derived from an EMBL/GenBank/DDBJ whole genome shotgun (WGS) entry which is preliminary data.</text>
</comment>
<feature type="chain" id="PRO_5040935553" evidence="1">
    <location>
        <begin position="26"/>
        <end position="95"/>
    </location>
</feature>
<evidence type="ECO:0000313" key="2">
    <source>
        <dbReference type="EMBL" id="GMI13208.1"/>
    </source>
</evidence>
<dbReference type="AlphaFoldDB" id="A0A9W7FJK6"/>
<proteinExistence type="predicted"/>
<dbReference type="EMBL" id="BRXX01000461">
    <property type="protein sequence ID" value="GMI13208.1"/>
    <property type="molecule type" value="Genomic_DNA"/>
</dbReference>
<gene>
    <name evidence="2" type="ORF">TrVE_jg11022</name>
</gene>
<keyword evidence="1" id="KW-0732">Signal</keyword>
<sequence>MPTCGSLLALLLLLAGITLDVQTLALRLSGDIKLLKPSYLLPPSSKNYESLYDTIAPLDILQHPSLKPSTTYTSIASSVVNPDLPTCLVLLRSFG</sequence>
<keyword evidence="3" id="KW-1185">Reference proteome</keyword>
<dbReference type="Proteomes" id="UP001165160">
    <property type="component" value="Unassembled WGS sequence"/>
</dbReference>
<reference evidence="3" key="1">
    <citation type="journal article" date="2023" name="Commun. Biol.">
        <title>Genome analysis of Parmales, the sister group of diatoms, reveals the evolutionary specialization of diatoms from phago-mixotrophs to photoautotrophs.</title>
        <authorList>
            <person name="Ban H."/>
            <person name="Sato S."/>
            <person name="Yoshikawa S."/>
            <person name="Yamada K."/>
            <person name="Nakamura Y."/>
            <person name="Ichinomiya M."/>
            <person name="Sato N."/>
            <person name="Blanc-Mathieu R."/>
            <person name="Endo H."/>
            <person name="Kuwata A."/>
            <person name="Ogata H."/>
        </authorList>
    </citation>
    <scope>NUCLEOTIDE SEQUENCE [LARGE SCALE GENOMIC DNA]</scope>
    <source>
        <strain evidence="3">NIES 3699</strain>
    </source>
</reference>
<organism evidence="2 3">
    <name type="scientific">Triparma verrucosa</name>
    <dbReference type="NCBI Taxonomy" id="1606542"/>
    <lineage>
        <taxon>Eukaryota</taxon>
        <taxon>Sar</taxon>
        <taxon>Stramenopiles</taxon>
        <taxon>Ochrophyta</taxon>
        <taxon>Bolidophyceae</taxon>
        <taxon>Parmales</taxon>
        <taxon>Triparmaceae</taxon>
        <taxon>Triparma</taxon>
    </lineage>
</organism>
<accession>A0A9W7FJK6</accession>
<protein>
    <submittedName>
        <fullName evidence="2">Uncharacterized protein</fullName>
    </submittedName>
</protein>